<dbReference type="EMBL" id="JGZP01000012">
    <property type="protein sequence ID" value="KFI97415.1"/>
    <property type="molecule type" value="Genomic_DNA"/>
</dbReference>
<gene>
    <name evidence="1" type="ORF">BSTEL_0136</name>
</gene>
<keyword evidence="2" id="KW-1185">Reference proteome</keyword>
<accession>A0A087DPG5</accession>
<name>A0A087DPG5_9BIFI</name>
<dbReference type="AlphaFoldDB" id="A0A087DPG5"/>
<organism evidence="1 2">
    <name type="scientific">Bifidobacterium stellenboschense</name>
    <dbReference type="NCBI Taxonomy" id="762211"/>
    <lineage>
        <taxon>Bacteria</taxon>
        <taxon>Bacillati</taxon>
        <taxon>Actinomycetota</taxon>
        <taxon>Actinomycetes</taxon>
        <taxon>Bifidobacteriales</taxon>
        <taxon>Bifidobacteriaceae</taxon>
        <taxon>Bifidobacterium</taxon>
    </lineage>
</organism>
<evidence type="ECO:0000313" key="2">
    <source>
        <dbReference type="Proteomes" id="UP000029004"/>
    </source>
</evidence>
<sequence>MPIISVRQHDLTGQFRNGRDKIIRLDIADGGQIAVDPSRIFTEVVDERPAGFFKHVVGVFEVEQVMDGKREQHICQPGVREDVRVEKSDHQLKSLSFQL</sequence>
<evidence type="ECO:0000313" key="1">
    <source>
        <dbReference type="EMBL" id="KFI97415.1"/>
    </source>
</evidence>
<dbReference type="Proteomes" id="UP000029004">
    <property type="component" value="Unassembled WGS sequence"/>
</dbReference>
<reference evidence="1 2" key="1">
    <citation type="submission" date="2014-03" db="EMBL/GenBank/DDBJ databases">
        <title>Genomics of Bifidobacteria.</title>
        <authorList>
            <person name="Ventura M."/>
            <person name="Milani C."/>
            <person name="Lugli G.A."/>
        </authorList>
    </citation>
    <scope>NUCLEOTIDE SEQUENCE [LARGE SCALE GENOMIC DNA]</scope>
    <source>
        <strain evidence="1 2">DSM 23968</strain>
    </source>
</reference>
<proteinExistence type="predicted"/>
<protein>
    <submittedName>
        <fullName evidence="1">Uncharacterized protein</fullName>
    </submittedName>
</protein>
<comment type="caution">
    <text evidence="1">The sequence shown here is derived from an EMBL/GenBank/DDBJ whole genome shotgun (WGS) entry which is preliminary data.</text>
</comment>